<dbReference type="AlphaFoldDB" id="A0A6H1UAW5"/>
<dbReference type="EMBL" id="CP051180">
    <property type="protein sequence ID" value="QIZ76217.1"/>
    <property type="molecule type" value="Genomic_DNA"/>
</dbReference>
<dbReference type="Pfam" id="PF02472">
    <property type="entry name" value="ExbD"/>
    <property type="match status" value="1"/>
</dbReference>
<dbReference type="PANTHER" id="PTHR30558">
    <property type="entry name" value="EXBD MEMBRANE COMPONENT OF PMF-DRIVEN MACROMOLECULE IMPORT SYSTEM"/>
    <property type="match status" value="1"/>
</dbReference>
<organism evidence="9 10">
    <name type="scientific">Ferrimonas lipolytica</name>
    <dbReference type="NCBI Taxonomy" id="2724191"/>
    <lineage>
        <taxon>Bacteria</taxon>
        <taxon>Pseudomonadati</taxon>
        <taxon>Pseudomonadota</taxon>
        <taxon>Gammaproteobacteria</taxon>
        <taxon>Alteromonadales</taxon>
        <taxon>Ferrimonadaceae</taxon>
        <taxon>Ferrimonas</taxon>
    </lineage>
</organism>
<sequence>MIRTQVQQSTLTDSVDLTPLIDIIFIVLVFLLLTANAQILTLPVAVPEQQETELSTVQDPKVIAVSIVAQTPHYALDQQQFDDWDAFKAAFLSSYNTNPEHPVIVAADKEAPIQPLMKLLALLQAKQITQTHIIMEESK</sequence>
<dbReference type="Proteomes" id="UP000501602">
    <property type="component" value="Chromosome"/>
</dbReference>
<evidence type="ECO:0000256" key="6">
    <source>
        <dbReference type="ARBA" id="ARBA00023136"/>
    </source>
</evidence>
<keyword evidence="4 7" id="KW-0812">Transmembrane</keyword>
<keyword evidence="10" id="KW-1185">Reference proteome</keyword>
<evidence type="ECO:0000256" key="8">
    <source>
        <dbReference type="SAM" id="Phobius"/>
    </source>
</evidence>
<dbReference type="KEGG" id="fes:HER31_04490"/>
<evidence type="ECO:0000313" key="9">
    <source>
        <dbReference type="EMBL" id="QIZ76217.1"/>
    </source>
</evidence>
<comment type="similarity">
    <text evidence="2 7">Belongs to the ExbD/TolR family.</text>
</comment>
<evidence type="ECO:0000256" key="3">
    <source>
        <dbReference type="ARBA" id="ARBA00022475"/>
    </source>
</evidence>
<dbReference type="GO" id="GO:0005886">
    <property type="term" value="C:plasma membrane"/>
    <property type="evidence" value="ECO:0007669"/>
    <property type="project" value="UniProtKB-SubCell"/>
</dbReference>
<accession>A0A6H1UAW5</accession>
<reference evidence="9 10" key="1">
    <citation type="submission" date="2020-04" db="EMBL/GenBank/DDBJ databases">
        <title>Ferrimonas sp. S7 isolated from sea water.</title>
        <authorList>
            <person name="Bae S.S."/>
            <person name="Baek K."/>
        </authorList>
    </citation>
    <scope>NUCLEOTIDE SEQUENCE [LARGE SCALE GENOMIC DNA]</scope>
    <source>
        <strain evidence="9 10">S7</strain>
    </source>
</reference>
<feature type="transmembrane region" description="Helical" evidence="8">
    <location>
        <begin position="20"/>
        <end position="46"/>
    </location>
</feature>
<proteinExistence type="inferred from homology"/>
<dbReference type="Gene3D" id="3.30.420.270">
    <property type="match status" value="1"/>
</dbReference>
<evidence type="ECO:0000256" key="7">
    <source>
        <dbReference type="RuleBase" id="RU003879"/>
    </source>
</evidence>
<evidence type="ECO:0000256" key="4">
    <source>
        <dbReference type="ARBA" id="ARBA00022692"/>
    </source>
</evidence>
<comment type="subcellular location">
    <subcellularLocation>
        <location evidence="1">Cell membrane</location>
        <topology evidence="1">Single-pass membrane protein</topology>
    </subcellularLocation>
    <subcellularLocation>
        <location evidence="7">Cell membrane</location>
        <topology evidence="7">Single-pass type II membrane protein</topology>
    </subcellularLocation>
</comment>
<keyword evidence="6 8" id="KW-0472">Membrane</keyword>
<keyword evidence="7" id="KW-0813">Transport</keyword>
<keyword evidence="7" id="KW-0653">Protein transport</keyword>
<keyword evidence="3" id="KW-1003">Cell membrane</keyword>
<evidence type="ECO:0000256" key="2">
    <source>
        <dbReference type="ARBA" id="ARBA00005811"/>
    </source>
</evidence>
<dbReference type="InterPro" id="IPR003400">
    <property type="entry name" value="ExbD"/>
</dbReference>
<evidence type="ECO:0000313" key="10">
    <source>
        <dbReference type="Proteomes" id="UP000501602"/>
    </source>
</evidence>
<keyword evidence="5 8" id="KW-1133">Transmembrane helix</keyword>
<dbReference type="RefSeq" id="WP_168659477.1">
    <property type="nucleotide sequence ID" value="NZ_CP051180.1"/>
</dbReference>
<gene>
    <name evidence="9" type="ORF">HER31_04490</name>
</gene>
<dbReference type="GO" id="GO:0022857">
    <property type="term" value="F:transmembrane transporter activity"/>
    <property type="evidence" value="ECO:0007669"/>
    <property type="project" value="InterPro"/>
</dbReference>
<name>A0A6H1UAW5_9GAMM</name>
<dbReference type="GO" id="GO:0015031">
    <property type="term" value="P:protein transport"/>
    <property type="evidence" value="ECO:0007669"/>
    <property type="project" value="UniProtKB-KW"/>
</dbReference>
<dbReference type="PANTHER" id="PTHR30558:SF15">
    <property type="entry name" value="BIOPOLYMER TRANSPORT PROTEIN EXBD1"/>
    <property type="match status" value="1"/>
</dbReference>
<evidence type="ECO:0000256" key="1">
    <source>
        <dbReference type="ARBA" id="ARBA00004162"/>
    </source>
</evidence>
<evidence type="ECO:0000256" key="5">
    <source>
        <dbReference type="ARBA" id="ARBA00022989"/>
    </source>
</evidence>
<protein>
    <submittedName>
        <fullName evidence="9">Biopolymer transporter ExbD</fullName>
    </submittedName>
</protein>